<reference evidence="1" key="1">
    <citation type="journal article" date="2020" name="G3 (Bethesda)">
        <title>High-Quality Assemblies for Three Invasive Social Wasps from the &lt;i&gt;Vespula&lt;/i&gt; Genus.</title>
        <authorList>
            <person name="Harrop T.W.R."/>
            <person name="Guhlin J."/>
            <person name="McLaughlin G.M."/>
            <person name="Permina E."/>
            <person name="Stockwell P."/>
            <person name="Gilligan J."/>
            <person name="Le Lec M.F."/>
            <person name="Gruber M.A.M."/>
            <person name="Quinn O."/>
            <person name="Lovegrove M."/>
            <person name="Duncan E.J."/>
            <person name="Remnant E.J."/>
            <person name="Van Eeckhoven J."/>
            <person name="Graham B."/>
            <person name="Knapp R.A."/>
            <person name="Langford K.W."/>
            <person name="Kronenberg Z."/>
            <person name="Press M.O."/>
            <person name="Eacker S.M."/>
            <person name="Wilson-Rankin E.E."/>
            <person name="Purcell J."/>
            <person name="Lester P.J."/>
            <person name="Dearden P.K."/>
        </authorList>
    </citation>
    <scope>NUCLEOTIDE SEQUENCE</scope>
    <source>
        <strain evidence="1">Marl-1</strain>
    </source>
</reference>
<evidence type="ECO:0000313" key="1">
    <source>
        <dbReference type="EMBL" id="KAF7411395.1"/>
    </source>
</evidence>
<dbReference type="EMBL" id="JACSEA010000001">
    <property type="protein sequence ID" value="KAF7411395.1"/>
    <property type="molecule type" value="Genomic_DNA"/>
</dbReference>
<dbReference type="AlphaFoldDB" id="A0A834NJL7"/>
<name>A0A834NJL7_VESVU</name>
<accession>A0A834NJL7</accession>
<keyword evidence="2" id="KW-1185">Reference proteome</keyword>
<dbReference type="Proteomes" id="UP000614350">
    <property type="component" value="Unassembled WGS sequence"/>
</dbReference>
<evidence type="ECO:0000313" key="2">
    <source>
        <dbReference type="Proteomes" id="UP000614350"/>
    </source>
</evidence>
<proteinExistence type="predicted"/>
<organism evidence="1 2">
    <name type="scientific">Vespula vulgaris</name>
    <name type="common">Yellow jacket</name>
    <name type="synonym">Wasp</name>
    <dbReference type="NCBI Taxonomy" id="7454"/>
    <lineage>
        <taxon>Eukaryota</taxon>
        <taxon>Metazoa</taxon>
        <taxon>Ecdysozoa</taxon>
        <taxon>Arthropoda</taxon>
        <taxon>Hexapoda</taxon>
        <taxon>Insecta</taxon>
        <taxon>Pterygota</taxon>
        <taxon>Neoptera</taxon>
        <taxon>Endopterygota</taxon>
        <taxon>Hymenoptera</taxon>
        <taxon>Apocrita</taxon>
        <taxon>Aculeata</taxon>
        <taxon>Vespoidea</taxon>
        <taxon>Vespidae</taxon>
        <taxon>Vespinae</taxon>
        <taxon>Vespula</taxon>
    </lineage>
</organism>
<gene>
    <name evidence="1" type="ORF">HZH66_000291</name>
</gene>
<protein>
    <submittedName>
        <fullName evidence="1">Uncharacterized protein</fullName>
    </submittedName>
</protein>
<comment type="caution">
    <text evidence="1">The sequence shown here is derived from an EMBL/GenBank/DDBJ whole genome shotgun (WGS) entry which is preliminary data.</text>
</comment>
<sequence>MSERGWGWVKRDKGWGRKGNAKEDATKKVSRYTDTPIEPFAPRSIYGIRCGSYNQPYPAIENSTLSRI</sequence>